<protein>
    <submittedName>
        <fullName evidence="1">Uncharacterized protein</fullName>
    </submittedName>
</protein>
<evidence type="ECO:0000313" key="2">
    <source>
        <dbReference type="Proteomes" id="UP001358586"/>
    </source>
</evidence>
<proteinExistence type="predicted"/>
<reference evidence="1 2" key="1">
    <citation type="submission" date="2023-03" db="EMBL/GenBank/DDBJ databases">
        <title>WGS of Gossypium arboreum.</title>
        <authorList>
            <person name="Yu D."/>
        </authorList>
    </citation>
    <scope>NUCLEOTIDE SEQUENCE [LARGE SCALE GENOMIC DNA]</scope>
    <source>
        <tissue evidence="1">Leaf</tissue>
    </source>
</reference>
<name>A0ABR0QTP6_GOSAR</name>
<accession>A0ABR0QTP6</accession>
<keyword evidence="2" id="KW-1185">Reference proteome</keyword>
<dbReference type="EMBL" id="JARKNE010000002">
    <property type="protein sequence ID" value="KAK5842328.1"/>
    <property type="molecule type" value="Genomic_DNA"/>
</dbReference>
<gene>
    <name evidence="1" type="ORF">PVK06_004667</name>
</gene>
<evidence type="ECO:0000313" key="1">
    <source>
        <dbReference type="EMBL" id="KAK5842328.1"/>
    </source>
</evidence>
<sequence>MGTQMENLEFTHKQFDIKEGPLKLAFGSMEYPITGVFHSGLKQRFLGISIPFPLHRLAIRCLKNPILPLQKFHLKTLSIGSHFSYPTPAFLPYQVGAGSFFHIGNARHHYGILAYYSKVKDMIYFRPVETCTFVERMHVKAQEYDMLQPIYDSHILKRRSWLNVMLNQLAGSIQGFQNQTGDQSNRSTDSPQVNRSNSFFRTETLAGSQSNQLVQSGSEKNGSIMFLKNKYHNGRQLLRLWKVFIERRLSHSGCSRLSIPDYKNCQKIHEQDNKYEDFTVDSIVI</sequence>
<comment type="caution">
    <text evidence="1">The sequence shown here is derived from an EMBL/GenBank/DDBJ whole genome shotgun (WGS) entry which is preliminary data.</text>
</comment>
<organism evidence="1 2">
    <name type="scientific">Gossypium arboreum</name>
    <name type="common">Tree cotton</name>
    <name type="synonym">Gossypium nanking</name>
    <dbReference type="NCBI Taxonomy" id="29729"/>
    <lineage>
        <taxon>Eukaryota</taxon>
        <taxon>Viridiplantae</taxon>
        <taxon>Streptophyta</taxon>
        <taxon>Embryophyta</taxon>
        <taxon>Tracheophyta</taxon>
        <taxon>Spermatophyta</taxon>
        <taxon>Magnoliopsida</taxon>
        <taxon>eudicotyledons</taxon>
        <taxon>Gunneridae</taxon>
        <taxon>Pentapetalae</taxon>
        <taxon>rosids</taxon>
        <taxon>malvids</taxon>
        <taxon>Malvales</taxon>
        <taxon>Malvaceae</taxon>
        <taxon>Malvoideae</taxon>
        <taxon>Gossypium</taxon>
    </lineage>
</organism>
<dbReference type="Proteomes" id="UP001358586">
    <property type="component" value="Chromosome 2"/>
</dbReference>